<dbReference type="EC" id="3.2.1.131" evidence="9"/>
<keyword evidence="4 9" id="KW-0119">Carbohydrate metabolism</keyword>
<feature type="domain" description="Glycosyl hydrolase family 67 catalytic" evidence="13">
    <location>
        <begin position="136"/>
        <end position="455"/>
    </location>
</feature>
<evidence type="ECO:0000256" key="9">
    <source>
        <dbReference type="RuleBase" id="RU361198"/>
    </source>
</evidence>
<protein>
    <recommendedName>
        <fullName evidence="9">Xylan alpha-1,2-glucuronidase</fullName>
        <ecNumber evidence="9">3.2.1.131</ecNumber>
    </recommendedName>
</protein>
<evidence type="ECO:0000313" key="14">
    <source>
        <dbReference type="EMBL" id="AXE21663.1"/>
    </source>
</evidence>
<feature type="domain" description="Glycosyl hydrolase family 67 C-terminal" evidence="12">
    <location>
        <begin position="456"/>
        <end position="679"/>
    </location>
</feature>
<keyword evidence="6 9" id="KW-0624">Polysaccharide degradation</keyword>
<keyword evidence="3 7" id="KW-0378">Hydrolase</keyword>
<dbReference type="EMBL" id="CP030850">
    <property type="protein sequence ID" value="AXE21663.1"/>
    <property type="molecule type" value="Genomic_DNA"/>
</dbReference>
<dbReference type="GO" id="GO:0046559">
    <property type="term" value="F:alpha-glucuronidase activity"/>
    <property type="evidence" value="ECO:0007669"/>
    <property type="project" value="InterPro"/>
</dbReference>
<reference evidence="14 15" key="1">
    <citation type="submission" date="2018-07" db="EMBL/GenBank/DDBJ databases">
        <title>Genome sequencing of Runella.</title>
        <authorList>
            <person name="Baek M.-G."/>
            <person name="Yi H."/>
        </authorList>
    </citation>
    <scope>NUCLEOTIDE SEQUENCE [LARGE SCALE GENOMIC DNA]</scope>
    <source>
        <strain evidence="14 15">HYN0085</strain>
    </source>
</reference>
<evidence type="ECO:0000256" key="10">
    <source>
        <dbReference type="SAM" id="SignalP"/>
    </source>
</evidence>
<evidence type="ECO:0000256" key="4">
    <source>
        <dbReference type="ARBA" id="ARBA00023277"/>
    </source>
</evidence>
<keyword evidence="2 7" id="KW-0858">Xylan degradation</keyword>
<evidence type="ECO:0000256" key="8">
    <source>
        <dbReference type="PIRSR" id="PIRSR029900-1"/>
    </source>
</evidence>
<dbReference type="Pfam" id="PF07477">
    <property type="entry name" value="Glyco_hydro_67C"/>
    <property type="match status" value="1"/>
</dbReference>
<dbReference type="Proteomes" id="UP000251993">
    <property type="component" value="Chromosome"/>
</dbReference>
<keyword evidence="10" id="KW-0732">Signal</keyword>
<dbReference type="Gene3D" id="3.30.379.10">
    <property type="entry name" value="Chitobiase/beta-hexosaminidase domain 2-like"/>
    <property type="match status" value="1"/>
</dbReference>
<dbReference type="SUPFAM" id="SSF55545">
    <property type="entry name" value="beta-N-acetylhexosaminidase-like domain"/>
    <property type="match status" value="1"/>
</dbReference>
<dbReference type="InterPro" id="IPR017853">
    <property type="entry name" value="GH"/>
</dbReference>
<name>A0A344TSP2_9BACT</name>
<dbReference type="Gene3D" id="3.90.1330.10">
    <property type="entry name" value="Alpha-glucuronidase, C-terminal domain"/>
    <property type="match status" value="1"/>
</dbReference>
<comment type="subunit">
    <text evidence="9">Homodimer.</text>
</comment>
<evidence type="ECO:0000256" key="1">
    <source>
        <dbReference type="ARBA" id="ARBA00008833"/>
    </source>
</evidence>
<evidence type="ECO:0000259" key="11">
    <source>
        <dbReference type="Pfam" id="PF03648"/>
    </source>
</evidence>
<dbReference type="AlphaFoldDB" id="A0A344TSP2"/>
<dbReference type="KEGG" id="run:DR864_21440"/>
<dbReference type="GO" id="GO:0005576">
    <property type="term" value="C:extracellular region"/>
    <property type="evidence" value="ECO:0007669"/>
    <property type="project" value="InterPro"/>
</dbReference>
<dbReference type="OrthoDB" id="339499at2"/>
<dbReference type="Pfam" id="PF07488">
    <property type="entry name" value="Glyco_hydro_67M"/>
    <property type="match status" value="1"/>
</dbReference>
<dbReference type="InterPro" id="IPR011100">
    <property type="entry name" value="Glyco_hydro_67_cat"/>
</dbReference>
<evidence type="ECO:0000256" key="5">
    <source>
        <dbReference type="ARBA" id="ARBA00023295"/>
    </source>
</evidence>
<feature type="active site" description="Proton donor" evidence="8">
    <location>
        <position position="293"/>
    </location>
</feature>
<gene>
    <name evidence="14" type="ORF">DR864_21440</name>
</gene>
<sequence>MTRYFFLFLLLLSTAALADDGSRLWLNYDLIKDAKQRESYAPFTKFIAVSSDNQTLKIATEELQTGLQGLLGKKVTILKTATSTGGILLNVNQNAPSSANISNEGYEIYAEKGNIVISSKSETGVLYGAFELLRAIQMGKSLAKLSITSSPKVKIRMLNHWDNANGTVERGYAGSSMWKWNELPHRIDPRYVMYARANASIGINATSINNVNASSRFLTAEYLEKIKAVADVLRPYGIKVFISVNFRSPRTLGGLKTSDPLDPEVRKWWNDKTKEIHQYIPDFGGYLVKANSEGEPGPQDYGRTHADGANMLAEAMRPFSGIVIWRAFVYNADPNGDRFKEGYAQFKPLDGTFDPKVIVQVKNGPIDFMPREPFHPMFGAFPKTTLGMEFQITQEYLGQSTHLTYLAPMFKECLDTDTYAKGQGSTVAKVIDGSLYNAQYSLMAGVANTGSDVNWCGHPFNQSNWYAFGRLAWDHTLSSEQIASEWIRMTLTQTKQTEQKISDMMLKSHPIYVSYTYPLGTSHMMGESHHYGPEPWLAKSARPDWTSVYYHRADSIGLGFDRTGKLSNALQLYSPEVQQKWGNPEQCPLDYLLWFHHVPWSKKLSTGRSLWDELCVRYYDGPVQVGNLQKTWESLKANVDPEIFENVKGRLKIQEKEALWWRDACVLYFGEYSKMPLPKPLTPPQRTLNEVKKLVEIYHLR</sequence>
<dbReference type="InterPro" id="IPR037054">
    <property type="entry name" value="A-glucoronidase_C_sf"/>
</dbReference>
<evidence type="ECO:0000256" key="7">
    <source>
        <dbReference type="PIRNR" id="PIRNR029900"/>
    </source>
</evidence>
<dbReference type="InterPro" id="IPR005154">
    <property type="entry name" value="Glyco_hydro_67_aGlcAse_N"/>
</dbReference>
<dbReference type="PANTHER" id="PTHR39207">
    <property type="entry name" value="ALPHA-GLUCURONIDASE A"/>
    <property type="match status" value="1"/>
</dbReference>
<dbReference type="InterPro" id="IPR011099">
    <property type="entry name" value="Glyco_hydro_67_C"/>
</dbReference>
<dbReference type="RefSeq" id="WP_114070404.1">
    <property type="nucleotide sequence ID" value="NZ_CP030850.1"/>
</dbReference>
<dbReference type="SUPFAM" id="SSF51445">
    <property type="entry name" value="(Trans)glycosidases"/>
    <property type="match status" value="1"/>
</dbReference>
<feature type="domain" description="Alpha glucuronidase N-terminal" evidence="11">
    <location>
        <begin position="24"/>
        <end position="132"/>
    </location>
</feature>
<keyword evidence="5 7" id="KW-0326">Glycosidase</keyword>
<feature type="active site" description="Proton acceptor" evidence="8">
    <location>
        <position position="367"/>
    </location>
</feature>
<comment type="catalytic activity">
    <reaction evidence="9">
        <text>Hydrolysis of (1-&gt;2)-alpha-D-(4-O-methyl)glucuronosyl links in the main chain of hardwood xylans.</text>
        <dbReference type="EC" id="3.2.1.131"/>
    </reaction>
</comment>
<keyword evidence="15" id="KW-1185">Reference proteome</keyword>
<feature type="chain" id="PRO_5016973239" description="Xylan alpha-1,2-glucuronidase" evidence="10">
    <location>
        <begin position="19"/>
        <end position="701"/>
    </location>
</feature>
<dbReference type="Pfam" id="PF03648">
    <property type="entry name" value="Glyco_hydro_67N"/>
    <property type="match status" value="1"/>
</dbReference>
<proteinExistence type="inferred from homology"/>
<accession>A0A344TSP2</accession>
<evidence type="ECO:0000256" key="6">
    <source>
        <dbReference type="ARBA" id="ARBA00023326"/>
    </source>
</evidence>
<organism evidence="14 15">
    <name type="scientific">Runella rosea</name>
    <dbReference type="NCBI Taxonomy" id="2259595"/>
    <lineage>
        <taxon>Bacteria</taxon>
        <taxon>Pseudomonadati</taxon>
        <taxon>Bacteroidota</taxon>
        <taxon>Cytophagia</taxon>
        <taxon>Cytophagales</taxon>
        <taxon>Spirosomataceae</taxon>
        <taxon>Runella</taxon>
    </lineage>
</organism>
<evidence type="ECO:0000259" key="13">
    <source>
        <dbReference type="Pfam" id="PF07488"/>
    </source>
</evidence>
<feature type="active site" description="Proton acceptor" evidence="8">
    <location>
        <position position="395"/>
    </location>
</feature>
<dbReference type="PIRSF" id="PIRSF029900">
    <property type="entry name" value="Alpha-glucuronds"/>
    <property type="match status" value="1"/>
</dbReference>
<dbReference type="GO" id="GO:0033939">
    <property type="term" value="F:xylan alpha-1,2-glucuronosidase activity"/>
    <property type="evidence" value="ECO:0007669"/>
    <property type="project" value="UniProtKB-EC"/>
</dbReference>
<dbReference type="Gene3D" id="3.20.20.80">
    <property type="entry name" value="Glycosidases"/>
    <property type="match status" value="1"/>
</dbReference>
<evidence type="ECO:0000256" key="2">
    <source>
        <dbReference type="ARBA" id="ARBA00022651"/>
    </source>
</evidence>
<evidence type="ECO:0000256" key="3">
    <source>
        <dbReference type="ARBA" id="ARBA00022801"/>
    </source>
</evidence>
<evidence type="ECO:0000313" key="15">
    <source>
        <dbReference type="Proteomes" id="UP000251993"/>
    </source>
</evidence>
<dbReference type="GO" id="GO:0045493">
    <property type="term" value="P:xylan catabolic process"/>
    <property type="evidence" value="ECO:0007669"/>
    <property type="project" value="UniProtKB-KW"/>
</dbReference>
<dbReference type="InterPro" id="IPR029018">
    <property type="entry name" value="Hex-like_dom2"/>
</dbReference>
<evidence type="ECO:0000259" key="12">
    <source>
        <dbReference type="Pfam" id="PF07477"/>
    </source>
</evidence>
<dbReference type="InterPro" id="IPR011395">
    <property type="entry name" value="Glyco_hydro_67_aGlcAse"/>
</dbReference>
<feature type="signal peptide" evidence="10">
    <location>
        <begin position="1"/>
        <end position="18"/>
    </location>
</feature>
<comment type="similarity">
    <text evidence="1 7 9">Belongs to the glycosyl hydrolase 67 family.</text>
</comment>
<dbReference type="PANTHER" id="PTHR39207:SF1">
    <property type="entry name" value="ALPHA-GLUCURONIDASE A"/>
    <property type="match status" value="1"/>
</dbReference>